<keyword evidence="3" id="KW-1185">Reference proteome</keyword>
<reference evidence="2" key="1">
    <citation type="submission" date="2021-01" db="EMBL/GenBank/DDBJ databases">
        <title>Adiantum capillus-veneris genome.</title>
        <authorList>
            <person name="Fang Y."/>
            <person name="Liao Q."/>
        </authorList>
    </citation>
    <scope>NUCLEOTIDE SEQUENCE</scope>
    <source>
        <strain evidence="2">H3</strain>
        <tissue evidence="2">Leaf</tissue>
    </source>
</reference>
<accession>A0A9D4UD27</accession>
<organism evidence="2 3">
    <name type="scientific">Adiantum capillus-veneris</name>
    <name type="common">Maidenhair fern</name>
    <dbReference type="NCBI Taxonomy" id="13818"/>
    <lineage>
        <taxon>Eukaryota</taxon>
        <taxon>Viridiplantae</taxon>
        <taxon>Streptophyta</taxon>
        <taxon>Embryophyta</taxon>
        <taxon>Tracheophyta</taxon>
        <taxon>Polypodiopsida</taxon>
        <taxon>Polypodiidae</taxon>
        <taxon>Polypodiales</taxon>
        <taxon>Pteridineae</taxon>
        <taxon>Pteridaceae</taxon>
        <taxon>Vittarioideae</taxon>
        <taxon>Adiantum</taxon>
    </lineage>
</organism>
<dbReference type="EMBL" id="JABFUD020000019">
    <property type="protein sequence ID" value="KAI5065024.1"/>
    <property type="molecule type" value="Genomic_DNA"/>
</dbReference>
<proteinExistence type="predicted"/>
<evidence type="ECO:0000313" key="3">
    <source>
        <dbReference type="Proteomes" id="UP000886520"/>
    </source>
</evidence>
<sequence length="81" mass="8932">MGEGSAGPGARSNSPSTAEYSLPSIHDQLSFARPLRPSFLFGAVGELRERERERERERGAFTATFSQNNANVSRHLVPQPF</sequence>
<feature type="compositionally biased region" description="Basic and acidic residues" evidence="1">
    <location>
        <begin position="50"/>
        <end position="59"/>
    </location>
</feature>
<gene>
    <name evidence="2" type="ORF">GOP47_0019719</name>
</gene>
<dbReference type="AlphaFoldDB" id="A0A9D4UD27"/>
<name>A0A9D4UD27_ADICA</name>
<dbReference type="Proteomes" id="UP000886520">
    <property type="component" value="Chromosome 19"/>
</dbReference>
<protein>
    <submittedName>
        <fullName evidence="2">Uncharacterized protein</fullName>
    </submittedName>
</protein>
<evidence type="ECO:0000256" key="1">
    <source>
        <dbReference type="SAM" id="MobiDB-lite"/>
    </source>
</evidence>
<feature type="compositionally biased region" description="Polar residues" evidence="1">
    <location>
        <begin position="63"/>
        <end position="72"/>
    </location>
</feature>
<feature type="region of interest" description="Disordered" evidence="1">
    <location>
        <begin position="50"/>
        <end position="81"/>
    </location>
</feature>
<feature type="region of interest" description="Disordered" evidence="1">
    <location>
        <begin position="1"/>
        <end position="21"/>
    </location>
</feature>
<comment type="caution">
    <text evidence="2">The sequence shown here is derived from an EMBL/GenBank/DDBJ whole genome shotgun (WGS) entry which is preliminary data.</text>
</comment>
<evidence type="ECO:0000313" key="2">
    <source>
        <dbReference type="EMBL" id="KAI5065024.1"/>
    </source>
</evidence>